<dbReference type="InterPro" id="IPR023655">
    <property type="entry name" value="Cyt_C6"/>
</dbReference>
<evidence type="ECO:0000256" key="1">
    <source>
        <dbReference type="ARBA" id="ARBA00002347"/>
    </source>
</evidence>
<keyword evidence="11" id="KW-0472">Membrane</keyword>
<dbReference type="Gene3D" id="1.10.760.10">
    <property type="entry name" value="Cytochrome c-like domain"/>
    <property type="match status" value="1"/>
</dbReference>
<protein>
    <submittedName>
        <fullName evidence="13">Cytochrome C553 (Soluble cytochrome f)</fullName>
    </submittedName>
</protein>
<sequence>MSAINQMKIFKYLLVIPVITLIIVFQTSLQNRFLMASDIRDGETIFRNVCAGCHVRGGSVVLKGSKSLKLSDLEKRGIADEISIAKIANDGIGFMKGYKNKLKEGEDKVLAQWIIQNAEKGWE</sequence>
<feature type="transmembrane region" description="Helical" evidence="11">
    <location>
        <begin position="12"/>
        <end position="29"/>
    </location>
</feature>
<organism evidence="13 14">
    <name type="scientific">Prochlorococcus marinus str. GP2</name>
    <dbReference type="NCBI Taxonomy" id="59925"/>
    <lineage>
        <taxon>Bacteria</taxon>
        <taxon>Bacillati</taxon>
        <taxon>Cyanobacteriota</taxon>
        <taxon>Cyanophyceae</taxon>
        <taxon>Synechococcales</taxon>
        <taxon>Prochlorococcaceae</taxon>
        <taxon>Prochlorococcus</taxon>
    </lineage>
</organism>
<keyword evidence="8 10" id="KW-0408">Iron</keyword>
<keyword evidence="6 10" id="KW-0479">Metal-binding</keyword>
<feature type="domain" description="Cytochrome c" evidence="12">
    <location>
        <begin position="37"/>
        <end position="118"/>
    </location>
</feature>
<comment type="similarity">
    <text evidence="3">Belongs to the cytochrome c family. PetJ subfamily.</text>
</comment>
<keyword evidence="7" id="KW-0249">Electron transport</keyword>
<dbReference type="GO" id="GO:0009055">
    <property type="term" value="F:electron transfer activity"/>
    <property type="evidence" value="ECO:0007669"/>
    <property type="project" value="InterPro"/>
</dbReference>
<dbReference type="eggNOG" id="COG2010">
    <property type="taxonomic scope" value="Bacteria"/>
</dbReference>
<evidence type="ECO:0000256" key="4">
    <source>
        <dbReference type="ARBA" id="ARBA00022448"/>
    </source>
</evidence>
<dbReference type="InterPro" id="IPR009056">
    <property type="entry name" value="Cyt_c-like_dom"/>
</dbReference>
<evidence type="ECO:0000256" key="2">
    <source>
        <dbReference type="ARBA" id="ARBA00004518"/>
    </source>
</evidence>
<keyword evidence="4" id="KW-0813">Transport</keyword>
<evidence type="ECO:0000256" key="3">
    <source>
        <dbReference type="ARBA" id="ARBA00009650"/>
    </source>
</evidence>
<evidence type="ECO:0000256" key="11">
    <source>
        <dbReference type="SAM" id="Phobius"/>
    </source>
</evidence>
<keyword evidence="11" id="KW-0812">Transmembrane</keyword>
<name>A0A0A1ZHL9_PROMR</name>
<dbReference type="PANTHER" id="PTHR34688:SF2">
    <property type="entry name" value="CYTOCHROME C6, CHLOROPLASTIC"/>
    <property type="match status" value="1"/>
</dbReference>
<dbReference type="PROSITE" id="PS51007">
    <property type="entry name" value="CYTC"/>
    <property type="match status" value="1"/>
</dbReference>
<dbReference type="GO" id="GO:0005506">
    <property type="term" value="F:iron ion binding"/>
    <property type="evidence" value="ECO:0007669"/>
    <property type="project" value="InterPro"/>
</dbReference>
<dbReference type="InterPro" id="IPR036909">
    <property type="entry name" value="Cyt_c-like_dom_sf"/>
</dbReference>
<evidence type="ECO:0000313" key="13">
    <source>
        <dbReference type="EMBL" id="KGF87709.1"/>
    </source>
</evidence>
<evidence type="ECO:0000313" key="14">
    <source>
        <dbReference type="Proteomes" id="UP000030598"/>
    </source>
</evidence>
<dbReference type="GO" id="GO:0031979">
    <property type="term" value="C:plasma membrane-derived thylakoid lumen"/>
    <property type="evidence" value="ECO:0007669"/>
    <property type="project" value="UniProtKB-SubCell"/>
</dbReference>
<comment type="function">
    <text evidence="1">Functions as an electron carrier between membrane-bound cytochrome b6-f and photosystem I in oxygenic photosynthesis.</text>
</comment>
<comment type="subcellular location">
    <subcellularLocation>
        <location evidence="2">Cellular thylakoid lumen</location>
    </subcellularLocation>
</comment>
<evidence type="ECO:0000259" key="12">
    <source>
        <dbReference type="PROSITE" id="PS51007"/>
    </source>
</evidence>
<reference evidence="14" key="1">
    <citation type="journal article" date="2014" name="Sci. Data">
        <title>Genomes of diverse isolates of the marine cyanobacterium Prochlorococcus.</title>
        <authorList>
            <person name="Biller S."/>
            <person name="Berube P."/>
            <person name="Thompson J."/>
            <person name="Kelly L."/>
            <person name="Roggensack S."/>
            <person name="Awad L."/>
            <person name="Roache-Johnson K."/>
            <person name="Ding H."/>
            <person name="Giovannoni S.J."/>
            <person name="Moore L.R."/>
            <person name="Chisholm S.W."/>
        </authorList>
    </citation>
    <scope>NUCLEOTIDE SEQUENCE [LARGE SCALE GENOMIC DNA]</scope>
    <source>
        <strain evidence="14">GP2</strain>
    </source>
</reference>
<proteinExistence type="inferred from homology"/>
<dbReference type="Pfam" id="PF13442">
    <property type="entry name" value="Cytochrome_CBB3"/>
    <property type="match status" value="1"/>
</dbReference>
<evidence type="ECO:0000256" key="10">
    <source>
        <dbReference type="PROSITE-ProRule" id="PRU00433"/>
    </source>
</evidence>
<dbReference type="EMBL" id="JNAH01000004">
    <property type="protein sequence ID" value="KGF87709.1"/>
    <property type="molecule type" value="Genomic_DNA"/>
</dbReference>
<evidence type="ECO:0000256" key="5">
    <source>
        <dbReference type="ARBA" id="ARBA00022617"/>
    </source>
</evidence>
<dbReference type="RefSeq" id="WP_413391976.1">
    <property type="nucleotide sequence ID" value="NZ_CP138934.1"/>
</dbReference>
<evidence type="ECO:0000256" key="6">
    <source>
        <dbReference type="ARBA" id="ARBA00022723"/>
    </source>
</evidence>
<dbReference type="SUPFAM" id="SSF46626">
    <property type="entry name" value="Cytochrome c"/>
    <property type="match status" value="1"/>
</dbReference>
<keyword evidence="5 10" id="KW-0349">Heme</keyword>
<dbReference type="PANTHER" id="PTHR34688">
    <property type="entry name" value="CYTOCHROME C6, CHLOROPLASTIC"/>
    <property type="match status" value="1"/>
</dbReference>
<evidence type="ECO:0000256" key="9">
    <source>
        <dbReference type="ARBA" id="ARBA00023078"/>
    </source>
</evidence>
<dbReference type="STRING" id="59925.EU91_0741"/>
<dbReference type="GO" id="GO:0020037">
    <property type="term" value="F:heme binding"/>
    <property type="evidence" value="ECO:0007669"/>
    <property type="project" value="InterPro"/>
</dbReference>
<accession>A0A0A1ZHL9</accession>
<comment type="caution">
    <text evidence="13">The sequence shown here is derived from an EMBL/GenBank/DDBJ whole genome shotgun (WGS) entry which is preliminary data.</text>
</comment>
<dbReference type="Proteomes" id="UP000030598">
    <property type="component" value="Unassembled WGS sequence"/>
</dbReference>
<keyword evidence="9" id="KW-0793">Thylakoid</keyword>
<gene>
    <name evidence="13" type="ORF">EU91_0741</name>
</gene>
<dbReference type="AlphaFoldDB" id="A0A0A1ZHL9"/>
<keyword evidence="11" id="KW-1133">Transmembrane helix</keyword>
<evidence type="ECO:0000256" key="7">
    <source>
        <dbReference type="ARBA" id="ARBA00022982"/>
    </source>
</evidence>
<evidence type="ECO:0000256" key="8">
    <source>
        <dbReference type="ARBA" id="ARBA00023004"/>
    </source>
</evidence>